<dbReference type="InterPro" id="IPR004294">
    <property type="entry name" value="Carotenoid_Oase"/>
</dbReference>
<comment type="similarity">
    <text evidence="2">Belongs to the carotenoid oxygenase family.</text>
</comment>
<dbReference type="STRING" id="4155.A0A022QNU7"/>
<dbReference type="PhylomeDB" id="A0A022QNU7"/>
<dbReference type="GO" id="GO:0046872">
    <property type="term" value="F:metal ion binding"/>
    <property type="evidence" value="ECO:0007669"/>
    <property type="project" value="UniProtKB-KW"/>
</dbReference>
<keyword evidence="4" id="KW-0560">Oxidoreductase</keyword>
<evidence type="ECO:0000313" key="7">
    <source>
        <dbReference type="EMBL" id="EYU29279.1"/>
    </source>
</evidence>
<protein>
    <submittedName>
        <fullName evidence="7">Uncharacterized protein</fullName>
    </submittedName>
</protein>
<dbReference type="AlphaFoldDB" id="A0A022QNU7"/>
<keyword evidence="5" id="KW-0408">Iron</keyword>
<gene>
    <name evidence="7" type="ORF">MIMGU_mgv1a015190mg</name>
</gene>
<feature type="region of interest" description="Disordered" evidence="6">
    <location>
        <begin position="29"/>
        <end position="53"/>
    </location>
</feature>
<evidence type="ECO:0000256" key="1">
    <source>
        <dbReference type="ARBA" id="ARBA00001954"/>
    </source>
</evidence>
<evidence type="ECO:0000256" key="3">
    <source>
        <dbReference type="ARBA" id="ARBA00022723"/>
    </source>
</evidence>
<dbReference type="eggNOG" id="KOG1285">
    <property type="taxonomic scope" value="Eukaryota"/>
</dbReference>
<evidence type="ECO:0000313" key="8">
    <source>
        <dbReference type="Proteomes" id="UP000030748"/>
    </source>
</evidence>
<evidence type="ECO:0000256" key="5">
    <source>
        <dbReference type="ARBA" id="ARBA00023004"/>
    </source>
</evidence>
<evidence type="ECO:0000256" key="6">
    <source>
        <dbReference type="SAM" id="MobiDB-lite"/>
    </source>
</evidence>
<name>A0A022QNU7_ERYGU</name>
<keyword evidence="4" id="KW-0223">Dioxygenase</keyword>
<dbReference type="Proteomes" id="UP000030748">
    <property type="component" value="Unassembled WGS sequence"/>
</dbReference>
<evidence type="ECO:0000256" key="2">
    <source>
        <dbReference type="ARBA" id="ARBA00006787"/>
    </source>
</evidence>
<accession>A0A022QNU7</accession>
<comment type="cofactor">
    <cofactor evidence="1">
        <name>Fe(2+)</name>
        <dbReference type="ChEBI" id="CHEBI:29033"/>
    </cofactor>
</comment>
<proteinExistence type="inferred from homology"/>
<keyword evidence="8" id="KW-1185">Reference proteome</keyword>
<reference evidence="7 8" key="1">
    <citation type="journal article" date="2013" name="Proc. Natl. Acad. Sci. U.S.A.">
        <title>Fine-scale variation in meiotic recombination in Mimulus inferred from population shotgun sequencing.</title>
        <authorList>
            <person name="Hellsten U."/>
            <person name="Wright K.M."/>
            <person name="Jenkins J."/>
            <person name="Shu S."/>
            <person name="Yuan Y."/>
            <person name="Wessler S.R."/>
            <person name="Schmutz J."/>
            <person name="Willis J.H."/>
            <person name="Rokhsar D.S."/>
        </authorList>
    </citation>
    <scope>NUCLEOTIDE SEQUENCE [LARGE SCALE GENOMIC DNA]</scope>
    <source>
        <strain evidence="8">cv. DUN x IM62</strain>
    </source>
</reference>
<sequence length="165" mass="18096">MSSYYSYGSFQLMNSSSSVHKPWISHYKTNRPPKSSLSSSSSGGKRAPPARDVPEIITPKAVKETRVSFLDMFVDHAFQFVDQPYLPSQKNFAPVDEIGEAVGVSTIEGCIPDEFPQGVFVRNGANPIHGALKSAISKFGKSSHVWVEGEGMLHAGYLNKNKYVV</sequence>
<organism evidence="7 8">
    <name type="scientific">Erythranthe guttata</name>
    <name type="common">Yellow monkey flower</name>
    <name type="synonym">Mimulus guttatus</name>
    <dbReference type="NCBI Taxonomy" id="4155"/>
    <lineage>
        <taxon>Eukaryota</taxon>
        <taxon>Viridiplantae</taxon>
        <taxon>Streptophyta</taxon>
        <taxon>Embryophyta</taxon>
        <taxon>Tracheophyta</taxon>
        <taxon>Spermatophyta</taxon>
        <taxon>Magnoliopsida</taxon>
        <taxon>eudicotyledons</taxon>
        <taxon>Gunneridae</taxon>
        <taxon>Pentapetalae</taxon>
        <taxon>asterids</taxon>
        <taxon>lamiids</taxon>
        <taxon>Lamiales</taxon>
        <taxon>Phrymaceae</taxon>
        <taxon>Erythranthe</taxon>
    </lineage>
</organism>
<keyword evidence="3" id="KW-0479">Metal-binding</keyword>
<evidence type="ECO:0000256" key="4">
    <source>
        <dbReference type="ARBA" id="ARBA00022964"/>
    </source>
</evidence>
<dbReference type="Pfam" id="PF03055">
    <property type="entry name" value="RPE65"/>
    <property type="match status" value="1"/>
</dbReference>
<dbReference type="GO" id="GO:0016702">
    <property type="term" value="F:oxidoreductase activity, acting on single donors with incorporation of molecular oxygen, incorporation of two atoms of oxygen"/>
    <property type="evidence" value="ECO:0007669"/>
    <property type="project" value="InterPro"/>
</dbReference>
<dbReference type="EMBL" id="KI631268">
    <property type="protein sequence ID" value="EYU29279.1"/>
    <property type="molecule type" value="Genomic_DNA"/>
</dbReference>